<dbReference type="InterPro" id="IPR036844">
    <property type="entry name" value="Hint_dom_sf"/>
</dbReference>
<dbReference type="PATRIC" id="fig|1166018.3.peg.1773"/>
<feature type="domain" description="Hint" evidence="2">
    <location>
        <begin position="200"/>
        <end position="310"/>
    </location>
</feature>
<keyword evidence="1" id="KW-0472">Membrane</keyword>
<dbReference type="GO" id="GO:0016539">
    <property type="term" value="P:intein-mediated protein splicing"/>
    <property type="evidence" value="ECO:0007669"/>
    <property type="project" value="InterPro"/>
</dbReference>
<dbReference type="Gene3D" id="2.170.16.10">
    <property type="entry name" value="Hedgehog/Intein (Hint) domain"/>
    <property type="match status" value="1"/>
</dbReference>
<keyword evidence="1" id="KW-1133">Transmembrane helix</keyword>
<accession>I0KF99</accession>
<dbReference type="EMBL" id="HE796683">
    <property type="protein sequence ID" value="CCH02802.1"/>
    <property type="molecule type" value="Genomic_DNA"/>
</dbReference>
<dbReference type="KEGG" id="fae:FAES_4803"/>
<organism evidence="3 4">
    <name type="scientific">Fibrella aestuarina BUZ 2</name>
    <dbReference type="NCBI Taxonomy" id="1166018"/>
    <lineage>
        <taxon>Bacteria</taxon>
        <taxon>Pseudomonadati</taxon>
        <taxon>Bacteroidota</taxon>
        <taxon>Cytophagia</taxon>
        <taxon>Cytophagales</taxon>
        <taxon>Spirosomataceae</taxon>
        <taxon>Fibrella</taxon>
    </lineage>
</organism>
<dbReference type="CDD" id="cd00081">
    <property type="entry name" value="Hint"/>
    <property type="match status" value="1"/>
</dbReference>
<evidence type="ECO:0000256" key="1">
    <source>
        <dbReference type="SAM" id="Phobius"/>
    </source>
</evidence>
<dbReference type="SMART" id="SM00306">
    <property type="entry name" value="HintN"/>
    <property type="match status" value="1"/>
</dbReference>
<dbReference type="eggNOG" id="ENOG502Z7TQ">
    <property type="taxonomic scope" value="Bacteria"/>
</dbReference>
<feature type="transmembrane region" description="Helical" evidence="1">
    <location>
        <begin position="25"/>
        <end position="43"/>
    </location>
</feature>
<dbReference type="InterPro" id="IPR003587">
    <property type="entry name" value="Hint_dom_N"/>
</dbReference>
<sequence>MGRSVDVATENSKLKTENQQTMKRTLITSLFTLLTALITNFFAQRVMAQSSPGVLTADQATAVKAIRIANLDKDTYFKSGGFILERYEDRPAYVFTYSDGITRKVYLYKVYSAADTKELGLLALYQNGKTNEVKSFVIPGSGADRKAWDAYIDDLKYVGEKEPGLMSTLTFVLSRELSGLMGGNGSAKADDGVKKKEEYNFCFGPTARVTLPNGDTKAISQVRTGDEVLGYDAASNTLVSSRVTAVDTHAGTFRLVGVWLVPTQELTASRATYPAQPVLLEATATHPVLTATGRKSLGDVTTGDTLYRYENNRLVPYQVVRVGTTGQAVERLYNLRTQPGGYVVDGTVVLDK</sequence>
<evidence type="ECO:0000259" key="2">
    <source>
        <dbReference type="SMART" id="SM00306"/>
    </source>
</evidence>
<dbReference type="AlphaFoldDB" id="I0KF99"/>
<dbReference type="HOGENOM" id="CLU_786976_0_0_10"/>
<dbReference type="PROSITE" id="PS50817">
    <property type="entry name" value="INTEIN_N_TER"/>
    <property type="match status" value="1"/>
</dbReference>
<evidence type="ECO:0000313" key="4">
    <source>
        <dbReference type="Proteomes" id="UP000011058"/>
    </source>
</evidence>
<dbReference type="Proteomes" id="UP000011058">
    <property type="component" value="Chromosome"/>
</dbReference>
<dbReference type="STRING" id="1166018.FAES_4803"/>
<evidence type="ECO:0000313" key="3">
    <source>
        <dbReference type="EMBL" id="CCH02802.1"/>
    </source>
</evidence>
<name>I0KF99_9BACT</name>
<gene>
    <name evidence="3" type="ORF">FAES_4803</name>
</gene>
<proteinExistence type="predicted"/>
<dbReference type="InterPro" id="IPR006141">
    <property type="entry name" value="Intein_N"/>
</dbReference>
<keyword evidence="1" id="KW-0812">Transmembrane</keyword>
<protein>
    <submittedName>
        <fullName evidence="3">Hedgehog/intein hint domain protein</fullName>
    </submittedName>
</protein>
<keyword evidence="4" id="KW-1185">Reference proteome</keyword>
<dbReference type="SUPFAM" id="SSF51294">
    <property type="entry name" value="Hedgehog/intein (Hint) domain"/>
    <property type="match status" value="1"/>
</dbReference>
<reference evidence="3 4" key="1">
    <citation type="journal article" date="2012" name="J. Bacteriol.">
        <title>Genome Sequence of Fibrella aestuarina BUZ 2T, a Filamentous Marine Bacterium.</title>
        <authorList>
            <person name="Filippini M."/>
            <person name="Qi W."/>
            <person name="Blom J."/>
            <person name="Goesmann A."/>
            <person name="Smits T.H."/>
            <person name="Bagheri H.C."/>
        </authorList>
    </citation>
    <scope>NUCLEOTIDE SEQUENCE [LARGE SCALE GENOMIC DNA]</scope>
    <source>
        <strain evidence="4">BUZ 2T</strain>
    </source>
</reference>